<keyword evidence="3" id="KW-0808">Transferase</keyword>
<sequence>MLQALPISSGIIEYIVAQEPHKDGGLHIHAFLKYEKKVAFGGRRWDIGGFHGNYLPAKSWDAVRQYVTKGSNFISNIDTDAAARKKACGRELNKRLLTEDLADLVDEGVLPLKQLISVMANREVYRTLRSPTLPRAEGFIPNGLGVTLLLDVHPKQRHYWIWSPAPNKGKTTFLKGLTAAHPSYWYAYLETFQDPHPDTQFVILDEYSTASITATQLNQMADCTHKYPFKGGPSRQLHGATLIVCGNRSIVQVYPNVHELIKARFVEIEL</sequence>
<organism evidence="16">
    <name type="scientific">Cressdnaviricota sp</name>
    <dbReference type="NCBI Taxonomy" id="2748378"/>
    <lineage>
        <taxon>Viruses</taxon>
        <taxon>Monodnaviria</taxon>
        <taxon>Shotokuvirae</taxon>
        <taxon>Cressdnaviricota</taxon>
    </lineage>
</organism>
<evidence type="ECO:0000256" key="9">
    <source>
        <dbReference type="ARBA" id="ARBA00022759"/>
    </source>
</evidence>
<evidence type="ECO:0000256" key="3">
    <source>
        <dbReference type="ARBA" id="ARBA00022679"/>
    </source>
</evidence>
<keyword evidence="2" id="KW-1048">Host nucleus</keyword>
<dbReference type="PRINTS" id="PR00227">
    <property type="entry name" value="GEMCOATAL1"/>
</dbReference>
<keyword evidence="9" id="KW-0255">Endonuclease</keyword>
<evidence type="ECO:0000256" key="1">
    <source>
        <dbReference type="ARBA" id="ARBA00004147"/>
    </source>
</evidence>
<dbReference type="GO" id="GO:0042025">
    <property type="term" value="C:host cell nucleus"/>
    <property type="evidence" value="ECO:0007669"/>
    <property type="project" value="UniProtKB-SubCell"/>
</dbReference>
<dbReference type="Gene3D" id="3.40.1310.20">
    <property type="match status" value="1"/>
</dbReference>
<keyword evidence="4" id="KW-0548">Nucleotidyltransferase</keyword>
<feature type="binding site" evidence="14">
    <location>
        <position position="27"/>
    </location>
    <ligand>
        <name>a divalent metal cation</name>
        <dbReference type="ChEBI" id="CHEBI:60240"/>
    </ligand>
</feature>
<dbReference type="GO" id="GO:0003677">
    <property type="term" value="F:DNA binding"/>
    <property type="evidence" value="ECO:0007669"/>
    <property type="project" value="UniProtKB-KW"/>
</dbReference>
<keyword evidence="8" id="KW-0547">Nucleotide-binding</keyword>
<protein>
    <submittedName>
        <fullName evidence="16">Replication-associated protein</fullName>
    </submittedName>
</protein>
<dbReference type="EMBL" id="MW348196">
    <property type="protein sequence ID" value="QRI44187.1"/>
    <property type="molecule type" value="Genomic_DNA"/>
</dbReference>
<keyword evidence="12" id="KW-0238">DNA-binding</keyword>
<keyword evidence="7 14" id="KW-0479">Metal-binding</keyword>
<dbReference type="GO" id="GO:0046872">
    <property type="term" value="F:metal ion binding"/>
    <property type="evidence" value="ECO:0007669"/>
    <property type="project" value="UniProtKB-KW"/>
</dbReference>
<feature type="active site" description="For DNA cleavage activity" evidence="13">
    <location>
        <position position="66"/>
    </location>
</feature>
<comment type="cofactor">
    <cofactor evidence="14">
        <name>Mg(2+)</name>
        <dbReference type="ChEBI" id="CHEBI:18420"/>
    </cofactor>
    <cofactor evidence="14">
        <name>Mn(2+)</name>
        <dbReference type="ChEBI" id="CHEBI:29035"/>
    </cofactor>
    <text evidence="14">Divalent metal cations, possibly Mg(2+) or Mn(2+).</text>
</comment>
<proteinExistence type="predicted"/>
<evidence type="ECO:0000259" key="15">
    <source>
        <dbReference type="Pfam" id="PF00799"/>
    </source>
</evidence>
<dbReference type="GO" id="GO:0005198">
    <property type="term" value="F:structural molecule activity"/>
    <property type="evidence" value="ECO:0007669"/>
    <property type="project" value="InterPro"/>
</dbReference>
<dbReference type="GO" id="GO:0016779">
    <property type="term" value="F:nucleotidyltransferase activity"/>
    <property type="evidence" value="ECO:0007669"/>
    <property type="project" value="UniProtKB-KW"/>
</dbReference>
<evidence type="ECO:0000256" key="12">
    <source>
        <dbReference type="ARBA" id="ARBA00023125"/>
    </source>
</evidence>
<dbReference type="GO" id="GO:0016787">
    <property type="term" value="F:hydrolase activity"/>
    <property type="evidence" value="ECO:0007669"/>
    <property type="project" value="UniProtKB-KW"/>
</dbReference>
<dbReference type="SUPFAM" id="SSF55464">
    <property type="entry name" value="Origin of replication-binding domain, RBD-like"/>
    <property type="match status" value="1"/>
</dbReference>
<keyword evidence="11" id="KW-0190">Covalent protein-DNA linkage</keyword>
<feature type="binding site" evidence="14">
    <location>
        <position position="29"/>
    </location>
    <ligand>
        <name>a divalent metal cation</name>
        <dbReference type="ChEBI" id="CHEBI:60240"/>
    </ligand>
</feature>
<evidence type="ECO:0000256" key="14">
    <source>
        <dbReference type="PIRSR" id="PIRSR601191-2"/>
    </source>
</evidence>
<name>A0A890UP31_9VIRU</name>
<evidence type="ECO:0000256" key="13">
    <source>
        <dbReference type="PIRSR" id="PIRSR601191-1"/>
    </source>
</evidence>
<feature type="domain" description="CRESS-DNA virus Rep endonuclease" evidence="15">
    <location>
        <begin position="13"/>
        <end position="74"/>
    </location>
</feature>
<evidence type="ECO:0000256" key="5">
    <source>
        <dbReference type="ARBA" id="ARBA00022705"/>
    </source>
</evidence>
<accession>A0A890UP31</accession>
<evidence type="ECO:0000256" key="7">
    <source>
        <dbReference type="ARBA" id="ARBA00022723"/>
    </source>
</evidence>
<evidence type="ECO:0000256" key="10">
    <source>
        <dbReference type="ARBA" id="ARBA00022801"/>
    </source>
</evidence>
<keyword evidence="5" id="KW-0235">DNA replication</keyword>
<evidence type="ECO:0000256" key="8">
    <source>
        <dbReference type="ARBA" id="ARBA00022741"/>
    </source>
</evidence>
<keyword evidence="10" id="KW-0378">Hydrolase</keyword>
<dbReference type="InterPro" id="IPR049912">
    <property type="entry name" value="CRESS_DNA_REP"/>
</dbReference>
<dbReference type="Pfam" id="PF00799">
    <property type="entry name" value="Gemini_AL1"/>
    <property type="match status" value="1"/>
</dbReference>
<comment type="subcellular location">
    <subcellularLocation>
        <location evidence="1">Host nucleus</location>
    </subcellularLocation>
</comment>
<evidence type="ECO:0000256" key="4">
    <source>
        <dbReference type="ARBA" id="ARBA00022695"/>
    </source>
</evidence>
<dbReference type="InterPro" id="IPR001191">
    <property type="entry name" value="Gemini_AL1_REP"/>
</dbReference>
<keyword evidence="6" id="KW-0540">Nuclease</keyword>
<feature type="binding site" evidence="14">
    <location>
        <position position="19"/>
    </location>
    <ligand>
        <name>a divalent metal cation</name>
        <dbReference type="ChEBI" id="CHEBI:60240"/>
    </ligand>
</feature>
<dbReference type="GO" id="GO:0004519">
    <property type="term" value="F:endonuclease activity"/>
    <property type="evidence" value="ECO:0007669"/>
    <property type="project" value="UniProtKB-KW"/>
</dbReference>
<evidence type="ECO:0000313" key="16">
    <source>
        <dbReference type="EMBL" id="QRI44187.1"/>
    </source>
</evidence>
<dbReference type="GO" id="GO:0000166">
    <property type="term" value="F:nucleotide binding"/>
    <property type="evidence" value="ECO:0007669"/>
    <property type="project" value="UniProtKB-KW"/>
</dbReference>
<evidence type="ECO:0000256" key="6">
    <source>
        <dbReference type="ARBA" id="ARBA00022722"/>
    </source>
</evidence>
<evidence type="ECO:0000256" key="11">
    <source>
        <dbReference type="ARBA" id="ARBA00023124"/>
    </source>
</evidence>
<dbReference type="GO" id="GO:0006260">
    <property type="term" value="P:DNA replication"/>
    <property type="evidence" value="ECO:0007669"/>
    <property type="project" value="UniProtKB-KW"/>
</dbReference>
<reference evidence="16" key="1">
    <citation type="submission" date="2020-11" db="EMBL/GenBank/DDBJ databases">
        <title>Viral genomes from river ports along the Yangtze River in China.</title>
        <authorList>
            <person name="Lu J."/>
            <person name="Shen Q."/>
            <person name="Yang S."/>
            <person name="Zhang W."/>
        </authorList>
    </citation>
    <scope>NUCLEOTIDE SEQUENCE</scope>
    <source>
        <strain evidence="16">6nt-CRESS-4</strain>
    </source>
</reference>
<evidence type="ECO:0000256" key="2">
    <source>
        <dbReference type="ARBA" id="ARBA00022562"/>
    </source>
</evidence>